<evidence type="ECO:0000256" key="1">
    <source>
        <dbReference type="SAM" id="Phobius"/>
    </source>
</evidence>
<accession>A0ABW0L8J2</accession>
<dbReference type="Proteomes" id="UP001596050">
    <property type="component" value="Unassembled WGS sequence"/>
</dbReference>
<proteinExistence type="predicted"/>
<keyword evidence="1" id="KW-0812">Transmembrane</keyword>
<dbReference type="EMBL" id="JBHSMU010000015">
    <property type="protein sequence ID" value="MFC5461666.1"/>
    <property type="molecule type" value="Genomic_DNA"/>
</dbReference>
<feature type="transmembrane region" description="Helical" evidence="1">
    <location>
        <begin position="100"/>
        <end position="118"/>
    </location>
</feature>
<evidence type="ECO:0000313" key="3">
    <source>
        <dbReference type="Proteomes" id="UP001596050"/>
    </source>
</evidence>
<keyword evidence="3" id="KW-1185">Reference proteome</keyword>
<sequence length="189" mass="19587">MNQIDRIIPAALRAVPRDWQAARHLALLAGLTAASAPLLAMLYHVLGFDAAGMVVFTGATVMMVAPFTLNAGFSLASARNLFIAALYALKVWLALNLGGIGAPTVSWFVLCPMIALLLGGTRAGLLWAGIVVATLSALFIAEHSGVAMQAFPVSDPALLDLVSNIGLVVLASVIVVLASNSAGVERRAK</sequence>
<gene>
    <name evidence="2" type="ORF">ACFPN5_17795</name>
</gene>
<name>A0ABW0L8J2_9BURK</name>
<keyword evidence="1" id="KW-0472">Membrane</keyword>
<evidence type="ECO:0000313" key="2">
    <source>
        <dbReference type="EMBL" id="MFC5461666.1"/>
    </source>
</evidence>
<evidence type="ECO:0008006" key="4">
    <source>
        <dbReference type="Google" id="ProtNLM"/>
    </source>
</evidence>
<feature type="transmembrane region" description="Helical" evidence="1">
    <location>
        <begin position="21"/>
        <end position="44"/>
    </location>
</feature>
<dbReference type="RefSeq" id="WP_379785116.1">
    <property type="nucleotide sequence ID" value="NZ_JBHSMU010000015.1"/>
</dbReference>
<feature type="transmembrane region" description="Helical" evidence="1">
    <location>
        <begin position="161"/>
        <end position="179"/>
    </location>
</feature>
<feature type="transmembrane region" description="Helical" evidence="1">
    <location>
        <begin position="125"/>
        <end position="141"/>
    </location>
</feature>
<protein>
    <recommendedName>
        <fullName evidence="4">FUSC family protein</fullName>
    </recommendedName>
</protein>
<comment type="caution">
    <text evidence="2">The sequence shown here is derived from an EMBL/GenBank/DDBJ whole genome shotgun (WGS) entry which is preliminary data.</text>
</comment>
<reference evidence="3" key="1">
    <citation type="journal article" date="2019" name="Int. J. Syst. Evol. Microbiol.">
        <title>The Global Catalogue of Microorganisms (GCM) 10K type strain sequencing project: providing services to taxonomists for standard genome sequencing and annotation.</title>
        <authorList>
            <consortium name="The Broad Institute Genomics Platform"/>
            <consortium name="The Broad Institute Genome Sequencing Center for Infectious Disease"/>
            <person name="Wu L."/>
            <person name="Ma J."/>
        </authorList>
    </citation>
    <scope>NUCLEOTIDE SEQUENCE [LARGE SCALE GENOMIC DNA]</scope>
    <source>
        <strain evidence="3">KACC 12649</strain>
    </source>
</reference>
<organism evidence="2 3">
    <name type="scientific">Massilia niabensis</name>
    <dbReference type="NCBI Taxonomy" id="544910"/>
    <lineage>
        <taxon>Bacteria</taxon>
        <taxon>Pseudomonadati</taxon>
        <taxon>Pseudomonadota</taxon>
        <taxon>Betaproteobacteria</taxon>
        <taxon>Burkholderiales</taxon>
        <taxon>Oxalobacteraceae</taxon>
        <taxon>Telluria group</taxon>
        <taxon>Massilia</taxon>
    </lineage>
</organism>
<feature type="transmembrane region" description="Helical" evidence="1">
    <location>
        <begin position="50"/>
        <end position="69"/>
    </location>
</feature>
<keyword evidence="1" id="KW-1133">Transmembrane helix</keyword>